<organism evidence="11 12">
    <name type="scientific">Halopseudomonas salina</name>
    <dbReference type="NCBI Taxonomy" id="1323744"/>
    <lineage>
        <taxon>Bacteria</taxon>
        <taxon>Pseudomonadati</taxon>
        <taxon>Pseudomonadota</taxon>
        <taxon>Gammaproteobacteria</taxon>
        <taxon>Pseudomonadales</taxon>
        <taxon>Pseudomonadaceae</taxon>
        <taxon>Halopseudomonas</taxon>
    </lineage>
</organism>
<evidence type="ECO:0000256" key="2">
    <source>
        <dbReference type="ARBA" id="ARBA00011084"/>
    </source>
</evidence>
<reference evidence="12" key="1">
    <citation type="journal article" date="2019" name="Int. J. Syst. Evol. Microbiol.">
        <title>The Global Catalogue of Microorganisms (GCM) 10K type strain sequencing project: providing services to taxonomists for standard genome sequencing and annotation.</title>
        <authorList>
            <consortium name="The Broad Institute Genomics Platform"/>
            <consortium name="The Broad Institute Genome Sequencing Center for Infectious Disease"/>
            <person name="Wu L."/>
            <person name="Ma J."/>
        </authorList>
    </citation>
    <scope>NUCLEOTIDE SEQUENCE [LARGE SCALE GENOMIC DNA]</scope>
    <source>
        <strain evidence="12">CGMCC 1.12482</strain>
    </source>
</reference>
<dbReference type="RefSeq" id="WP_150277599.1">
    <property type="nucleotide sequence ID" value="NZ_BMFF01000001.1"/>
</dbReference>
<name>A0ABQ1NWM2_9GAMM</name>
<evidence type="ECO:0000256" key="1">
    <source>
        <dbReference type="ARBA" id="ARBA00004377"/>
    </source>
</evidence>
<evidence type="ECO:0000256" key="10">
    <source>
        <dbReference type="SAM" id="Phobius"/>
    </source>
</evidence>
<dbReference type="Gene3D" id="3.10.610.10">
    <property type="entry name" value="GSPII I/J protein-like"/>
    <property type="match status" value="1"/>
</dbReference>
<dbReference type="InterPro" id="IPR012902">
    <property type="entry name" value="N_methyl_site"/>
</dbReference>
<evidence type="ECO:0000256" key="6">
    <source>
        <dbReference type="ARBA" id="ARBA00022519"/>
    </source>
</evidence>
<protein>
    <recommendedName>
        <fullName evidence="3">Type II secretion system protein J</fullName>
    </recommendedName>
</protein>
<dbReference type="InterPro" id="IPR045584">
    <property type="entry name" value="Pilin-like"/>
</dbReference>
<keyword evidence="4" id="KW-1003">Cell membrane</keyword>
<dbReference type="NCBIfam" id="TIGR02532">
    <property type="entry name" value="IV_pilin_GFxxxE"/>
    <property type="match status" value="1"/>
</dbReference>
<keyword evidence="5" id="KW-0488">Methylation</keyword>
<dbReference type="SUPFAM" id="SSF54523">
    <property type="entry name" value="Pili subunits"/>
    <property type="match status" value="2"/>
</dbReference>
<evidence type="ECO:0000256" key="9">
    <source>
        <dbReference type="ARBA" id="ARBA00023136"/>
    </source>
</evidence>
<accession>A0ABQ1NWM2</accession>
<dbReference type="Gene3D" id="2.10.70.20">
    <property type="entry name" value="gspk-gspi-gspj complex like domains"/>
    <property type="match status" value="1"/>
</dbReference>
<comment type="similarity">
    <text evidence="2">Belongs to the GSP J family.</text>
</comment>
<feature type="transmembrane region" description="Helical" evidence="10">
    <location>
        <begin position="12"/>
        <end position="35"/>
    </location>
</feature>
<dbReference type="PROSITE" id="PS00409">
    <property type="entry name" value="PROKAR_NTER_METHYL"/>
    <property type="match status" value="1"/>
</dbReference>
<dbReference type="EMBL" id="BMFF01000001">
    <property type="protein sequence ID" value="GGC86654.1"/>
    <property type="molecule type" value="Genomic_DNA"/>
</dbReference>
<evidence type="ECO:0000313" key="12">
    <source>
        <dbReference type="Proteomes" id="UP000638188"/>
    </source>
</evidence>
<dbReference type="InterPro" id="IPR010055">
    <property type="entry name" value="T2SS_protein-GspJ"/>
</dbReference>
<evidence type="ECO:0000256" key="8">
    <source>
        <dbReference type="ARBA" id="ARBA00022989"/>
    </source>
</evidence>
<dbReference type="PANTHER" id="PTHR39583:SF2">
    <property type="entry name" value="TYPE II SECRETION SYSTEM PROTEIN J"/>
    <property type="match status" value="1"/>
</dbReference>
<evidence type="ECO:0000256" key="4">
    <source>
        <dbReference type="ARBA" id="ARBA00022475"/>
    </source>
</evidence>
<keyword evidence="8 10" id="KW-1133">Transmembrane helix</keyword>
<gene>
    <name evidence="11" type="primary">xcpW</name>
    <name evidence="11" type="ORF">GCM10007418_03020</name>
</gene>
<comment type="subcellular location">
    <subcellularLocation>
        <location evidence="1">Cell inner membrane</location>
        <topology evidence="1">Single-pass membrane protein</topology>
    </subcellularLocation>
</comment>
<evidence type="ECO:0000256" key="7">
    <source>
        <dbReference type="ARBA" id="ARBA00022692"/>
    </source>
</evidence>
<sequence length="210" mass="22875">MRNPFSNTARGFTLLEMLIAMAVFAIMSVVAYGGLRAVLTADQVTQVHAQRLADLQVTLSVLERDLAQVVAVAVRDEFGDRLPPLRLRAGGDAKLLELVRAGAGGDQRLRRTAWLITDRGLERQLWPGVDIVDTESARVQPFGELVAEDELLGIESGFALVVRNEAGLERVDSWPAANADTASVELPMAVEIVLDLPEYGVIRRMMAVGK</sequence>
<dbReference type="Pfam" id="PF07963">
    <property type="entry name" value="N_methyl"/>
    <property type="match status" value="1"/>
</dbReference>
<dbReference type="Proteomes" id="UP000638188">
    <property type="component" value="Unassembled WGS sequence"/>
</dbReference>
<dbReference type="PANTHER" id="PTHR39583">
    <property type="entry name" value="TYPE II SECRETION SYSTEM PROTEIN J-RELATED"/>
    <property type="match status" value="1"/>
</dbReference>
<evidence type="ECO:0000256" key="3">
    <source>
        <dbReference type="ARBA" id="ARBA00021539"/>
    </source>
</evidence>
<keyword evidence="6" id="KW-0997">Cell inner membrane</keyword>
<dbReference type="Pfam" id="PF11612">
    <property type="entry name" value="T2SSJ"/>
    <property type="match status" value="1"/>
</dbReference>
<comment type="caution">
    <text evidence="11">The sequence shown here is derived from an EMBL/GenBank/DDBJ whole genome shotgun (WGS) entry which is preliminary data.</text>
</comment>
<dbReference type="NCBIfam" id="TIGR01711">
    <property type="entry name" value="gspJ"/>
    <property type="match status" value="1"/>
</dbReference>
<proteinExistence type="inferred from homology"/>
<evidence type="ECO:0000313" key="11">
    <source>
        <dbReference type="EMBL" id="GGC86654.1"/>
    </source>
</evidence>
<evidence type="ECO:0000256" key="5">
    <source>
        <dbReference type="ARBA" id="ARBA00022481"/>
    </source>
</evidence>
<keyword evidence="7 10" id="KW-0812">Transmembrane</keyword>
<dbReference type="InterPro" id="IPR051621">
    <property type="entry name" value="T2SS_protein_J"/>
</dbReference>
<keyword evidence="12" id="KW-1185">Reference proteome</keyword>
<keyword evidence="9 10" id="KW-0472">Membrane</keyword>